<proteinExistence type="predicted"/>
<evidence type="ECO:0000313" key="2">
    <source>
        <dbReference type="EMBL" id="NYJ23939.1"/>
    </source>
</evidence>
<dbReference type="InterPro" id="IPR032330">
    <property type="entry name" value="EF-G-binding_C"/>
</dbReference>
<protein>
    <recommendedName>
        <fullName evidence="1">Elongation factor G-binding protein C-terminal treble-clef zinc-finger domain-containing protein</fullName>
    </recommendedName>
</protein>
<sequence>MDTLTPQELRDSFVNCSRADAADLPLPPGMHEVDWARREYLGWRDPRLPQRGYVVVPTPSGPVGIVLRASEASMRSHAPTICGWCQDVHVRRDVYFWSARRAGEAGRKGDTVGALVCASFECTENVRRTPPPQFVGFDAERVIEDQISGLGERVRRFAQAVVGVSRS</sequence>
<gene>
    <name evidence="2" type="ORF">HNR13_002226</name>
</gene>
<dbReference type="EMBL" id="JACCFL010000001">
    <property type="protein sequence ID" value="NYJ23939.1"/>
    <property type="molecule type" value="Genomic_DNA"/>
</dbReference>
<feature type="domain" description="Elongation factor G-binding protein C-terminal treble-clef zinc-finger" evidence="1">
    <location>
        <begin position="8"/>
        <end position="161"/>
    </location>
</feature>
<organism evidence="2 3">
    <name type="scientific">Leifsonia shinshuensis</name>
    <dbReference type="NCBI Taxonomy" id="150026"/>
    <lineage>
        <taxon>Bacteria</taxon>
        <taxon>Bacillati</taxon>
        <taxon>Actinomycetota</taxon>
        <taxon>Actinomycetes</taxon>
        <taxon>Micrococcales</taxon>
        <taxon>Microbacteriaceae</taxon>
        <taxon>Leifsonia</taxon>
    </lineage>
</organism>
<dbReference type="Pfam" id="PF16571">
    <property type="entry name" value="FBP_C"/>
    <property type="match status" value="1"/>
</dbReference>
<comment type="caution">
    <text evidence="2">The sequence shown here is derived from an EMBL/GenBank/DDBJ whole genome shotgun (WGS) entry which is preliminary data.</text>
</comment>
<dbReference type="RefSeq" id="WP_179605806.1">
    <property type="nucleotide sequence ID" value="NZ_BAABEH010000001.1"/>
</dbReference>
<dbReference type="Proteomes" id="UP000578352">
    <property type="component" value="Unassembled WGS sequence"/>
</dbReference>
<name>A0A853CUD8_9MICO</name>
<evidence type="ECO:0000313" key="3">
    <source>
        <dbReference type="Proteomes" id="UP000578352"/>
    </source>
</evidence>
<dbReference type="AlphaFoldDB" id="A0A853CUD8"/>
<accession>A0A853CUD8</accession>
<reference evidence="2 3" key="1">
    <citation type="submission" date="2020-07" db="EMBL/GenBank/DDBJ databases">
        <title>Sequencing the genomes of 1000 actinobacteria strains.</title>
        <authorList>
            <person name="Klenk H.-P."/>
        </authorList>
    </citation>
    <scope>NUCLEOTIDE SEQUENCE [LARGE SCALE GENOMIC DNA]</scope>
    <source>
        <strain evidence="2 3">DSM 15165</strain>
    </source>
</reference>
<evidence type="ECO:0000259" key="1">
    <source>
        <dbReference type="Pfam" id="PF16571"/>
    </source>
</evidence>